<proteinExistence type="predicted"/>
<evidence type="ECO:0000313" key="2">
    <source>
        <dbReference type="EMBL" id="WVY94737.1"/>
    </source>
</evidence>
<keyword evidence="3" id="KW-1185">Reference proteome</keyword>
<feature type="compositionally biased region" description="Polar residues" evidence="1">
    <location>
        <begin position="178"/>
        <end position="191"/>
    </location>
</feature>
<dbReference type="Proteomes" id="UP001374535">
    <property type="component" value="Chromosome 10"/>
</dbReference>
<reference evidence="2 3" key="1">
    <citation type="journal article" date="2023" name="Life. Sci Alliance">
        <title>Evolutionary insights into 3D genome organization and epigenetic landscape of Vigna mungo.</title>
        <authorList>
            <person name="Junaid A."/>
            <person name="Singh B."/>
            <person name="Bhatia S."/>
        </authorList>
    </citation>
    <scope>NUCLEOTIDE SEQUENCE [LARGE SCALE GENOMIC DNA]</scope>
    <source>
        <strain evidence="2">Urdbean</strain>
    </source>
</reference>
<evidence type="ECO:0000313" key="3">
    <source>
        <dbReference type="Proteomes" id="UP001374535"/>
    </source>
</evidence>
<evidence type="ECO:0000256" key="1">
    <source>
        <dbReference type="SAM" id="MobiDB-lite"/>
    </source>
</evidence>
<protein>
    <submittedName>
        <fullName evidence="2">Uncharacterized protein</fullName>
    </submittedName>
</protein>
<organism evidence="2 3">
    <name type="scientific">Vigna mungo</name>
    <name type="common">Black gram</name>
    <name type="synonym">Phaseolus mungo</name>
    <dbReference type="NCBI Taxonomy" id="3915"/>
    <lineage>
        <taxon>Eukaryota</taxon>
        <taxon>Viridiplantae</taxon>
        <taxon>Streptophyta</taxon>
        <taxon>Embryophyta</taxon>
        <taxon>Tracheophyta</taxon>
        <taxon>Spermatophyta</taxon>
        <taxon>Magnoliopsida</taxon>
        <taxon>eudicotyledons</taxon>
        <taxon>Gunneridae</taxon>
        <taxon>Pentapetalae</taxon>
        <taxon>rosids</taxon>
        <taxon>fabids</taxon>
        <taxon>Fabales</taxon>
        <taxon>Fabaceae</taxon>
        <taxon>Papilionoideae</taxon>
        <taxon>50 kb inversion clade</taxon>
        <taxon>NPAAA clade</taxon>
        <taxon>indigoferoid/millettioid clade</taxon>
        <taxon>Phaseoleae</taxon>
        <taxon>Vigna</taxon>
    </lineage>
</organism>
<dbReference type="EMBL" id="CP144691">
    <property type="protein sequence ID" value="WVY94737.1"/>
    <property type="molecule type" value="Genomic_DNA"/>
</dbReference>
<gene>
    <name evidence="2" type="ORF">V8G54_033825</name>
</gene>
<feature type="region of interest" description="Disordered" evidence="1">
    <location>
        <begin position="170"/>
        <end position="191"/>
    </location>
</feature>
<accession>A0AAQ3RJ54</accession>
<dbReference type="AlphaFoldDB" id="A0AAQ3RJ54"/>
<sequence>MDNTSLVLIRIEHRPSGVLLLRPPFLESQLRSYIRRQKVHTLHWTKQIQHPFECLEPHAIGSLHDLLQPFNNLLHCHFANSIRRTIGPCAARDFGQLHHLAVRHGHLLPLHLPLHLLLLHLYPHLQLLYLLILLLRQHQNVPVFQILHLPEHRGRLPPRQPKLSMLQRVQPGRRKENQNVSMCSSPFGSVV</sequence>
<name>A0AAQ3RJ54_VIGMU</name>